<name>A0A2P7SBQ5_9HYPH</name>
<feature type="transmembrane region" description="Helical" evidence="1">
    <location>
        <begin position="35"/>
        <end position="56"/>
    </location>
</feature>
<accession>A0A2P7SBQ5</accession>
<dbReference type="AlphaFoldDB" id="A0A2P7SBQ5"/>
<dbReference type="Proteomes" id="UP000240653">
    <property type="component" value="Unassembled WGS sequence"/>
</dbReference>
<evidence type="ECO:0000313" key="3">
    <source>
        <dbReference type="Proteomes" id="UP000240653"/>
    </source>
</evidence>
<proteinExistence type="predicted"/>
<evidence type="ECO:0000256" key="1">
    <source>
        <dbReference type="SAM" id="Phobius"/>
    </source>
</evidence>
<comment type="caution">
    <text evidence="2">The sequence shown here is derived from an EMBL/GenBank/DDBJ whole genome shotgun (WGS) entry which is preliminary data.</text>
</comment>
<dbReference type="EMBL" id="PXYL01000007">
    <property type="protein sequence ID" value="PSJ59917.1"/>
    <property type="molecule type" value="Genomic_DNA"/>
</dbReference>
<reference evidence="2 3" key="1">
    <citation type="submission" date="2018-03" db="EMBL/GenBank/DDBJ databases">
        <title>The draft genome of Mesorhizobium soli JCM 19897.</title>
        <authorList>
            <person name="Li L."/>
            <person name="Liu L."/>
            <person name="Liang L."/>
            <person name="Wang T."/>
            <person name="Zhang X."/>
        </authorList>
    </citation>
    <scope>NUCLEOTIDE SEQUENCE [LARGE SCALE GENOMIC DNA]</scope>
    <source>
        <strain evidence="2 3">JCM 19897</strain>
    </source>
</reference>
<organism evidence="2 3">
    <name type="scientific">Pseudaminobacter soli</name>
    <name type="common">ex Li et al. 2025</name>
    <dbReference type="NCBI Taxonomy" id="1295366"/>
    <lineage>
        <taxon>Bacteria</taxon>
        <taxon>Pseudomonadati</taxon>
        <taxon>Pseudomonadota</taxon>
        <taxon>Alphaproteobacteria</taxon>
        <taxon>Hyphomicrobiales</taxon>
        <taxon>Phyllobacteriaceae</taxon>
        <taxon>Pseudaminobacter</taxon>
    </lineage>
</organism>
<feature type="transmembrane region" description="Helical" evidence="1">
    <location>
        <begin position="63"/>
        <end position="84"/>
    </location>
</feature>
<evidence type="ECO:0000313" key="2">
    <source>
        <dbReference type="EMBL" id="PSJ59917.1"/>
    </source>
</evidence>
<gene>
    <name evidence="2" type="ORF">C7I85_16420</name>
</gene>
<keyword evidence="3" id="KW-1185">Reference proteome</keyword>
<keyword evidence="1" id="KW-0472">Membrane</keyword>
<keyword evidence="1" id="KW-1133">Transmembrane helix</keyword>
<protein>
    <submittedName>
        <fullName evidence="2">Uncharacterized protein</fullName>
    </submittedName>
</protein>
<sequence length="89" mass="9176">MTLAAIIAATIAVALVVRSMTSRFDGVLQMLSGASSLILAAVATSAMQGAGGMMALEMSESSFNIGVLPPVFIIATLTVMRGLFKIIQE</sequence>
<keyword evidence="1" id="KW-0812">Transmembrane</keyword>